<dbReference type="AlphaFoldDB" id="A0A8W8P551"/>
<dbReference type="SMART" id="SM00875">
    <property type="entry name" value="BACK"/>
    <property type="match status" value="1"/>
</dbReference>
<dbReference type="OMA" id="IRTDIVC"/>
<accession>A0A8W8P551</accession>
<reference evidence="2" key="1">
    <citation type="submission" date="2022-08" db="UniProtKB">
        <authorList>
            <consortium name="EnsemblMetazoa"/>
        </authorList>
    </citation>
    <scope>IDENTIFICATION</scope>
    <source>
        <strain evidence="2">05x7-T-G4-1.051#20</strain>
    </source>
</reference>
<evidence type="ECO:0000313" key="2">
    <source>
        <dbReference type="EnsemblMetazoa" id="G9972.3:cds"/>
    </source>
</evidence>
<feature type="domain" description="BTB" evidence="1">
    <location>
        <begin position="27"/>
        <end position="90"/>
    </location>
</feature>
<dbReference type="SMART" id="SM00225">
    <property type="entry name" value="BTB"/>
    <property type="match status" value="1"/>
</dbReference>
<dbReference type="OrthoDB" id="636773at2759"/>
<dbReference type="PROSITE" id="PS50097">
    <property type="entry name" value="BTB"/>
    <property type="match status" value="1"/>
</dbReference>
<sequence>MTVENWQAESSLTECVRMMYENHLDDGDITFKVGTEGAVVKAHKFILMCRSSVLCDMVKDGEALTINDIEPDLFRQFLEFLYTDKTKVTEENLEGLLFCADKYKTCLLAAQCRSSVKGFISTSIVCKVMEIAHRFNDTEIFEICLKKVDAHTPDFFFTEEFLNMCPSCIYKIVQRDSIFASEKVVFDQVDRWSKEECKRRGLPEKAENQREVLGDILKEIRFPMLEHQFLNDVVCETGILNDKEKVDILRQQLKAKCTKLCMFKKRERKWKATNLMICSVGPRMISNNLHDLNQLTRIAFTVQRNAFLLGIHLNMESLQRKDSRAIENLVVRIEPRDDRDTDQFIVPFSKCVAEKYINLYPIFWIKLSKYTRYTLSIGIDCSKEIKGTNSFCYNNVTIVQKEVTKNYSQLSFAEVPLLALPRNMFDDNDDYQFDDNDDNHIVCGFCMTFFP</sequence>
<dbReference type="PANTHER" id="PTHR45774:SF3">
    <property type="entry name" value="BTB (POZ) DOMAIN-CONTAINING 2B-RELATED"/>
    <property type="match status" value="1"/>
</dbReference>
<dbReference type="EnsemblMetazoa" id="G9972.3">
    <property type="protein sequence ID" value="G9972.3:cds"/>
    <property type="gene ID" value="G9972"/>
</dbReference>
<dbReference type="InterPro" id="IPR011705">
    <property type="entry name" value="BACK"/>
</dbReference>
<proteinExistence type="predicted"/>
<dbReference type="Gene3D" id="3.30.710.10">
    <property type="entry name" value="Potassium Channel Kv1.1, Chain A"/>
    <property type="match status" value="1"/>
</dbReference>
<dbReference type="InterPro" id="IPR011333">
    <property type="entry name" value="SKP1/BTB/POZ_sf"/>
</dbReference>
<protein>
    <recommendedName>
        <fullName evidence="1">BTB domain-containing protein</fullName>
    </recommendedName>
</protein>
<dbReference type="Gene3D" id="1.25.40.420">
    <property type="match status" value="1"/>
</dbReference>
<dbReference type="Pfam" id="PF07707">
    <property type="entry name" value="BACK"/>
    <property type="match status" value="1"/>
</dbReference>
<dbReference type="InterPro" id="IPR000210">
    <property type="entry name" value="BTB/POZ_dom"/>
</dbReference>
<dbReference type="CDD" id="cd18186">
    <property type="entry name" value="BTB_POZ_ZBTB_KLHL-like"/>
    <property type="match status" value="1"/>
</dbReference>
<dbReference type="Proteomes" id="UP000005408">
    <property type="component" value="Unassembled WGS sequence"/>
</dbReference>
<dbReference type="PANTHER" id="PTHR45774">
    <property type="entry name" value="BTB/POZ DOMAIN-CONTAINING"/>
    <property type="match status" value="1"/>
</dbReference>
<organism evidence="2 3">
    <name type="scientific">Magallana gigas</name>
    <name type="common">Pacific oyster</name>
    <name type="synonym">Crassostrea gigas</name>
    <dbReference type="NCBI Taxonomy" id="29159"/>
    <lineage>
        <taxon>Eukaryota</taxon>
        <taxon>Metazoa</taxon>
        <taxon>Spiralia</taxon>
        <taxon>Lophotrochozoa</taxon>
        <taxon>Mollusca</taxon>
        <taxon>Bivalvia</taxon>
        <taxon>Autobranchia</taxon>
        <taxon>Pteriomorphia</taxon>
        <taxon>Ostreida</taxon>
        <taxon>Ostreoidea</taxon>
        <taxon>Ostreidae</taxon>
        <taxon>Magallana</taxon>
    </lineage>
</organism>
<evidence type="ECO:0000259" key="1">
    <source>
        <dbReference type="PROSITE" id="PS50097"/>
    </source>
</evidence>
<dbReference type="SUPFAM" id="SSF54695">
    <property type="entry name" value="POZ domain"/>
    <property type="match status" value="1"/>
</dbReference>
<name>A0A8W8P551_MAGGI</name>
<dbReference type="Pfam" id="PF00651">
    <property type="entry name" value="BTB"/>
    <property type="match status" value="1"/>
</dbReference>
<keyword evidence="3" id="KW-1185">Reference proteome</keyword>
<evidence type="ECO:0000313" key="3">
    <source>
        <dbReference type="Proteomes" id="UP000005408"/>
    </source>
</evidence>